<dbReference type="SUPFAM" id="SSF103481">
    <property type="entry name" value="Multidrug resistance efflux transporter EmrE"/>
    <property type="match status" value="1"/>
</dbReference>
<protein>
    <submittedName>
        <fullName evidence="14">Putative membrane protein</fullName>
    </submittedName>
</protein>
<dbReference type="EMBL" id="QRDY01000018">
    <property type="protein sequence ID" value="RED55348.1"/>
    <property type="molecule type" value="Genomic_DNA"/>
</dbReference>
<evidence type="ECO:0000256" key="11">
    <source>
        <dbReference type="ARBA" id="ARBA00023136"/>
    </source>
</evidence>
<keyword evidence="6" id="KW-0441">Lipid A biosynthesis</keyword>
<evidence type="ECO:0000256" key="5">
    <source>
        <dbReference type="ARBA" id="ARBA00022519"/>
    </source>
</evidence>
<dbReference type="PANTHER" id="PTHR30561:SF9">
    <property type="entry name" value="4-AMINO-4-DEOXY-L-ARABINOSE-PHOSPHOUNDECAPRENOL FLIPPASE SUBUNIT ARNF-RELATED"/>
    <property type="match status" value="1"/>
</dbReference>
<keyword evidence="7 12" id="KW-0812">Transmembrane</keyword>
<keyword evidence="10" id="KW-0443">Lipid metabolism</keyword>
<evidence type="ECO:0000256" key="8">
    <source>
        <dbReference type="ARBA" id="ARBA00022985"/>
    </source>
</evidence>
<evidence type="ECO:0000259" key="13">
    <source>
        <dbReference type="Pfam" id="PF00892"/>
    </source>
</evidence>
<evidence type="ECO:0000256" key="12">
    <source>
        <dbReference type="SAM" id="Phobius"/>
    </source>
</evidence>
<keyword evidence="9 12" id="KW-1133">Transmembrane helix</keyword>
<keyword evidence="15" id="KW-1185">Reference proteome</keyword>
<dbReference type="InterPro" id="IPR000390">
    <property type="entry name" value="Small_drug/metabolite_transptr"/>
</dbReference>
<comment type="subcellular location">
    <subcellularLocation>
        <location evidence="1">Cell membrane</location>
        <topology evidence="1">Multi-pass membrane protein</topology>
    </subcellularLocation>
</comment>
<dbReference type="GO" id="GO:0005886">
    <property type="term" value="C:plasma membrane"/>
    <property type="evidence" value="ECO:0007669"/>
    <property type="project" value="UniProtKB-SubCell"/>
</dbReference>
<evidence type="ECO:0000256" key="7">
    <source>
        <dbReference type="ARBA" id="ARBA00022692"/>
    </source>
</evidence>
<dbReference type="Pfam" id="PF00892">
    <property type="entry name" value="EamA"/>
    <property type="match status" value="1"/>
</dbReference>
<dbReference type="InterPro" id="IPR000620">
    <property type="entry name" value="EamA_dom"/>
</dbReference>
<keyword evidence="4" id="KW-0444">Lipid biosynthesis</keyword>
<feature type="transmembrane region" description="Helical" evidence="12">
    <location>
        <begin position="41"/>
        <end position="63"/>
    </location>
</feature>
<dbReference type="InterPro" id="IPR037185">
    <property type="entry name" value="EmrE-like"/>
</dbReference>
<keyword evidence="5" id="KW-0997">Cell inner membrane</keyword>
<evidence type="ECO:0000256" key="4">
    <source>
        <dbReference type="ARBA" id="ARBA00022516"/>
    </source>
</evidence>
<dbReference type="RefSeq" id="WP_342768280.1">
    <property type="nucleotide sequence ID" value="NZ_QRDY01000018.1"/>
</dbReference>
<evidence type="ECO:0000313" key="15">
    <source>
        <dbReference type="Proteomes" id="UP000256869"/>
    </source>
</evidence>
<evidence type="ECO:0000256" key="1">
    <source>
        <dbReference type="ARBA" id="ARBA00004651"/>
    </source>
</evidence>
<comment type="similarity">
    <text evidence="2">Belongs to the EamA transporter family.</text>
</comment>
<comment type="caution">
    <text evidence="14">The sequence shown here is derived from an EMBL/GenBank/DDBJ whole genome shotgun (WGS) entry which is preliminary data.</text>
</comment>
<dbReference type="PANTHER" id="PTHR30561">
    <property type="entry name" value="SMR FAMILY PROTON-DEPENDENT DRUG EFFLUX TRANSPORTER SUGE"/>
    <property type="match status" value="1"/>
</dbReference>
<keyword evidence="8" id="KW-0448">Lipopolysaccharide biosynthesis</keyword>
<sequence length="115" mass="12747">MMVYLILFANIVLLVVGQTVWKIGLEKAGGLRLGNGFEVMTSPFILLGIVLYGLATVLWLYVLSRLPLSIAYPMQSCAYVFALFIAFYLFKESVPLNRWIGAGIVLAGITVLSWK</sequence>
<keyword evidence="11 12" id="KW-0472">Membrane</keyword>
<organism evidence="14 15">
    <name type="scientific">Cohnella lupini</name>
    <dbReference type="NCBI Taxonomy" id="1294267"/>
    <lineage>
        <taxon>Bacteria</taxon>
        <taxon>Bacillati</taxon>
        <taxon>Bacillota</taxon>
        <taxon>Bacilli</taxon>
        <taxon>Bacillales</taxon>
        <taxon>Paenibacillaceae</taxon>
        <taxon>Cohnella</taxon>
    </lineage>
</organism>
<evidence type="ECO:0000256" key="6">
    <source>
        <dbReference type="ARBA" id="ARBA00022556"/>
    </source>
</evidence>
<feature type="domain" description="EamA" evidence="13">
    <location>
        <begin position="4"/>
        <end position="113"/>
    </location>
</feature>
<accession>A0A3D9I0Q1</accession>
<reference evidence="14 15" key="1">
    <citation type="submission" date="2018-07" db="EMBL/GenBank/DDBJ databases">
        <title>Genomic Encyclopedia of Type Strains, Phase III (KMG-III): the genomes of soil and plant-associated and newly described type strains.</title>
        <authorList>
            <person name="Whitman W."/>
        </authorList>
    </citation>
    <scope>NUCLEOTIDE SEQUENCE [LARGE SCALE GENOMIC DNA]</scope>
    <source>
        <strain evidence="14 15">CECT 8236</strain>
    </source>
</reference>
<name>A0A3D9I0Q1_9BACL</name>
<keyword evidence="3" id="KW-1003">Cell membrane</keyword>
<evidence type="ECO:0000313" key="14">
    <source>
        <dbReference type="EMBL" id="RED55348.1"/>
    </source>
</evidence>
<proteinExistence type="inferred from homology"/>
<evidence type="ECO:0000256" key="3">
    <source>
        <dbReference type="ARBA" id="ARBA00022475"/>
    </source>
</evidence>
<dbReference type="GO" id="GO:0022857">
    <property type="term" value="F:transmembrane transporter activity"/>
    <property type="evidence" value="ECO:0007669"/>
    <property type="project" value="InterPro"/>
</dbReference>
<feature type="transmembrane region" description="Helical" evidence="12">
    <location>
        <begin position="70"/>
        <end position="90"/>
    </location>
</feature>
<dbReference type="Gene3D" id="1.10.3730.20">
    <property type="match status" value="1"/>
</dbReference>
<dbReference type="AlphaFoldDB" id="A0A3D9I0Q1"/>
<evidence type="ECO:0000256" key="9">
    <source>
        <dbReference type="ARBA" id="ARBA00022989"/>
    </source>
</evidence>
<dbReference type="GO" id="GO:0009103">
    <property type="term" value="P:lipopolysaccharide biosynthetic process"/>
    <property type="evidence" value="ECO:0007669"/>
    <property type="project" value="UniProtKB-KW"/>
</dbReference>
<dbReference type="Proteomes" id="UP000256869">
    <property type="component" value="Unassembled WGS sequence"/>
</dbReference>
<feature type="transmembrane region" description="Helical" evidence="12">
    <location>
        <begin position="96"/>
        <end position="114"/>
    </location>
</feature>
<gene>
    <name evidence="14" type="ORF">DFP95_11885</name>
</gene>
<evidence type="ECO:0000256" key="2">
    <source>
        <dbReference type="ARBA" id="ARBA00007362"/>
    </source>
</evidence>
<evidence type="ECO:0000256" key="10">
    <source>
        <dbReference type="ARBA" id="ARBA00023098"/>
    </source>
</evidence>